<dbReference type="PANTHER" id="PTHR43394">
    <property type="entry name" value="ATP-DEPENDENT PERMEASE MDL1, MITOCHONDRIAL"/>
    <property type="match status" value="1"/>
</dbReference>
<sequence>MGNKSAGRFSSRISMLSLTSADSNSIRKDSISYPMLEVPVPTYVRSVRIENMEDRPRLVKIDAHKLASSTPPTAQQPCRPHGHHASHGSLAQSTSSAPRDCDSPSSSSSATKEKTAGLVHLFVASSRQDGFIILSATAASAAVAACKTAYALILGKVFQVITDYGSGAFPAHETLHQVGRWCLWLTVLGVGMAVCSALLMGLWIVHGETRARKVRRCLFDALLAKDMAWFDTRRGGGVASLMTEQYTHIRDLQAATSQLLGYIISDAFVCIACLVVAFAKSWALTLVLLATVPLSVLVLGALGNGLKQAAERQREALNQAAQYAAAALAGLDLVKVYGGDDTEKWQYLCSVRSAAHHCARQALSSSAQMGFVKLWMISLFVVGFWYGITLVTRGSSSAGNVLTAFYAILTAFQSLEALGTQWVTVLKGTVAGKALQDIIVSAAGDQSEAHTNRIRPIVPLRDIVLENVSFAYPSNPANTVLDNCSMAFPAGQLSFVVGRSGSGKSTIADLLVQFYTPTSGRIVIDGVPIDRLDSRWLREHISLIQQSSTVFDGTFGWNVALGAGSSSSTSPTMEPVDTVSRDDIKTACETALLQSTVTNLPQGLDTVLGGCSGASLSGGQRQRLALARAKIRNPAVLVLDETTSGLDPTSAQMVLDAVRTWRRGKTTLVITHDIGQIAAEDHVFVLDRGRLVQEGAFGWLRAEQGSAMHALLQSAHLDGAAQVCMSPVEKIGHGKNDESDEMNSSFWDAHGVSQINASDTSTTAPGVFRRTSFISAPLNYSQHRQSALGLWPSYFGASGTENSNRRSRRSTQLLLPPHVTSRASMVARHQVASADNGELSRSRRSSLDFLCERGAQAQTTRMDPVLQSPTGRLRRMITRNKPPLDGDGESHDSRNKDGSLIAPSTPLPPLRHVLLGVWPTLDRAARLDFVCCILACLIVAICNPAFSFAFARMLQAFWAPLGISRQSVGRPWALVLVGIAIVDGTAVFAAFYLAERVGLAWVTALRMDAFTRLLRQPKGSHPYSSPAAAVECLDRGGEEMRKLVSVVVPILLMTAGMVAISIVWALAVFWQLTLVILAVGPVVVLAATAVASRVSNTWEARANTAAERVSAVFSQVFCNIRVVRALTLEAYFTRGPFAQTTEAAFAQGLQRAWRTGIVYGINQALPNWLVALVFYYGTTLLSLSESVNRLLQVINLLLFSIGTAAALLSNVPQIAASKTVAAQMLAYARLPLDAGHEHCRNSVQPASTKASLFPIRMDRLAFCYPGPGTSNGDRTAVLRSLSLTIQPGELVGIVGASGGGKSTVLSLLLRLYADEGELRQTGSQLSFNSIPADQMDTRALRSHMAYVPQQPYLFPATLRHNITYGLSEVNVQQQDMISHRLRMEEAGRAAGMDQFVASLPEGYDTVVGNTAKEKDGEGAAAAASSLSSLSGGQAQRVCIARALFRRPQLLVMDEPTSALDAASAEAVRCTLQTLRKEAATHKHMSLVVATHSKAMMQLCDRLLVVKDGAVAASGSYAALLAQGNEGVFAQLLGEIDD</sequence>
<feature type="compositionally biased region" description="Low complexity" evidence="7">
    <location>
        <begin position="95"/>
        <end position="110"/>
    </location>
</feature>
<name>A0ABP0DUU5_9PEZI</name>
<evidence type="ECO:0000259" key="9">
    <source>
        <dbReference type="PROSITE" id="PS50893"/>
    </source>
</evidence>
<feature type="transmembrane region" description="Helical" evidence="8">
    <location>
        <begin position="131"/>
        <end position="153"/>
    </location>
</feature>
<dbReference type="Pfam" id="PF00664">
    <property type="entry name" value="ABC_membrane"/>
    <property type="match status" value="2"/>
</dbReference>
<dbReference type="InterPro" id="IPR017871">
    <property type="entry name" value="ABC_transporter-like_CS"/>
</dbReference>
<dbReference type="Proteomes" id="UP001642501">
    <property type="component" value="Unassembled WGS sequence"/>
</dbReference>
<dbReference type="Gene3D" id="3.40.50.300">
    <property type="entry name" value="P-loop containing nucleotide triphosphate hydrolases"/>
    <property type="match status" value="2"/>
</dbReference>
<proteinExistence type="predicted"/>
<feature type="transmembrane region" description="Helical" evidence="8">
    <location>
        <begin position="183"/>
        <end position="205"/>
    </location>
</feature>
<dbReference type="InterPro" id="IPR036640">
    <property type="entry name" value="ABC1_TM_sf"/>
</dbReference>
<evidence type="ECO:0000256" key="7">
    <source>
        <dbReference type="SAM" id="MobiDB-lite"/>
    </source>
</evidence>
<feature type="transmembrane region" description="Helical" evidence="8">
    <location>
        <begin position="971"/>
        <end position="994"/>
    </location>
</feature>
<keyword evidence="5 8" id="KW-1133">Transmembrane helix</keyword>
<gene>
    <name evidence="11" type="primary">HST6</name>
    <name evidence="11" type="ORF">SEPCBS57363_004956</name>
</gene>
<feature type="transmembrane region" description="Helical" evidence="8">
    <location>
        <begin position="1072"/>
        <end position="1091"/>
    </location>
</feature>
<dbReference type="SMART" id="SM00382">
    <property type="entry name" value="AAA"/>
    <property type="match status" value="2"/>
</dbReference>
<dbReference type="EMBL" id="CAWUOM010000100">
    <property type="protein sequence ID" value="CAK7272088.1"/>
    <property type="molecule type" value="Genomic_DNA"/>
</dbReference>
<protein>
    <submittedName>
        <fullName evidence="11">ATP-dependent permease</fullName>
    </submittedName>
</protein>
<dbReference type="SUPFAM" id="SSF52540">
    <property type="entry name" value="P-loop containing nucleoside triphosphate hydrolases"/>
    <property type="match status" value="2"/>
</dbReference>
<evidence type="ECO:0000256" key="5">
    <source>
        <dbReference type="ARBA" id="ARBA00022989"/>
    </source>
</evidence>
<dbReference type="InterPro" id="IPR027417">
    <property type="entry name" value="P-loop_NTPase"/>
</dbReference>
<comment type="subcellular location">
    <subcellularLocation>
        <location evidence="1">Membrane</location>
        <topology evidence="1">Multi-pass membrane protein</topology>
    </subcellularLocation>
</comment>
<keyword evidence="2 8" id="KW-0812">Transmembrane</keyword>
<dbReference type="Pfam" id="PF00005">
    <property type="entry name" value="ABC_tran"/>
    <property type="match status" value="2"/>
</dbReference>
<feature type="transmembrane region" description="Helical" evidence="8">
    <location>
        <begin position="1190"/>
        <end position="1208"/>
    </location>
</feature>
<keyword evidence="4" id="KW-0067">ATP-binding</keyword>
<evidence type="ECO:0000259" key="10">
    <source>
        <dbReference type="PROSITE" id="PS50929"/>
    </source>
</evidence>
<feature type="compositionally biased region" description="Polar residues" evidence="7">
    <location>
        <begin position="67"/>
        <end position="76"/>
    </location>
</feature>
<keyword evidence="6 8" id="KW-0472">Membrane</keyword>
<feature type="transmembrane region" description="Helical" evidence="8">
    <location>
        <begin position="370"/>
        <end position="388"/>
    </location>
</feature>
<keyword evidence="12" id="KW-1185">Reference proteome</keyword>
<feature type="domain" description="ABC transmembrane type-1" evidence="10">
    <location>
        <begin position="136"/>
        <end position="427"/>
    </location>
</feature>
<feature type="domain" description="ABC transmembrane type-1" evidence="10">
    <location>
        <begin position="933"/>
        <end position="1216"/>
    </location>
</feature>
<dbReference type="InterPro" id="IPR011527">
    <property type="entry name" value="ABC1_TM_dom"/>
</dbReference>
<dbReference type="InterPro" id="IPR039421">
    <property type="entry name" value="Type_1_exporter"/>
</dbReference>
<evidence type="ECO:0000256" key="1">
    <source>
        <dbReference type="ARBA" id="ARBA00004141"/>
    </source>
</evidence>
<feature type="domain" description="ABC transporter" evidence="9">
    <location>
        <begin position="463"/>
        <end position="713"/>
    </location>
</feature>
<accession>A0ABP0DUU5</accession>
<evidence type="ECO:0000313" key="11">
    <source>
        <dbReference type="EMBL" id="CAK7272088.1"/>
    </source>
</evidence>
<comment type="caution">
    <text evidence="11">The sequence shown here is derived from an EMBL/GenBank/DDBJ whole genome shotgun (WGS) entry which is preliminary data.</text>
</comment>
<feature type="compositionally biased region" description="Basic and acidic residues" evidence="7">
    <location>
        <begin position="882"/>
        <end position="897"/>
    </location>
</feature>
<dbReference type="InterPro" id="IPR003593">
    <property type="entry name" value="AAA+_ATPase"/>
</dbReference>
<feature type="transmembrane region" description="Helical" evidence="8">
    <location>
        <begin position="1157"/>
        <end position="1178"/>
    </location>
</feature>
<evidence type="ECO:0000256" key="2">
    <source>
        <dbReference type="ARBA" id="ARBA00022692"/>
    </source>
</evidence>
<evidence type="ECO:0000313" key="12">
    <source>
        <dbReference type="Proteomes" id="UP001642501"/>
    </source>
</evidence>
<dbReference type="Gene3D" id="1.20.1560.10">
    <property type="entry name" value="ABC transporter type 1, transmembrane domain"/>
    <property type="match status" value="2"/>
</dbReference>
<dbReference type="InterPro" id="IPR003439">
    <property type="entry name" value="ABC_transporter-like_ATP-bd"/>
</dbReference>
<keyword evidence="3" id="KW-0547">Nucleotide-binding</keyword>
<feature type="transmembrane region" description="Helical" evidence="8">
    <location>
        <begin position="259"/>
        <end position="279"/>
    </location>
</feature>
<feature type="region of interest" description="Disordered" evidence="7">
    <location>
        <begin position="877"/>
        <end position="903"/>
    </location>
</feature>
<dbReference type="CDD" id="cd18577">
    <property type="entry name" value="ABC_6TM_Pgp_ABCB1_D1_like"/>
    <property type="match status" value="1"/>
</dbReference>
<feature type="transmembrane region" description="Helical" evidence="8">
    <location>
        <begin position="1043"/>
        <end position="1066"/>
    </location>
</feature>
<feature type="transmembrane region" description="Helical" evidence="8">
    <location>
        <begin position="929"/>
        <end position="951"/>
    </location>
</feature>
<feature type="domain" description="ABC transporter" evidence="9">
    <location>
        <begin position="1255"/>
        <end position="1532"/>
    </location>
</feature>
<dbReference type="CDD" id="cd18578">
    <property type="entry name" value="ABC_6TM_Pgp_ABCB1_D2_like"/>
    <property type="match status" value="1"/>
</dbReference>
<feature type="region of interest" description="Disordered" evidence="7">
    <location>
        <begin position="67"/>
        <end position="110"/>
    </location>
</feature>
<dbReference type="PROSITE" id="PS00211">
    <property type="entry name" value="ABC_TRANSPORTER_1"/>
    <property type="match status" value="1"/>
</dbReference>
<dbReference type="PROSITE" id="PS50893">
    <property type="entry name" value="ABC_TRANSPORTER_2"/>
    <property type="match status" value="2"/>
</dbReference>
<dbReference type="PROSITE" id="PS50929">
    <property type="entry name" value="ABC_TM1F"/>
    <property type="match status" value="2"/>
</dbReference>
<dbReference type="SUPFAM" id="SSF90123">
    <property type="entry name" value="ABC transporter transmembrane region"/>
    <property type="match status" value="2"/>
</dbReference>
<evidence type="ECO:0000256" key="6">
    <source>
        <dbReference type="ARBA" id="ARBA00023136"/>
    </source>
</evidence>
<evidence type="ECO:0000256" key="3">
    <source>
        <dbReference type="ARBA" id="ARBA00022741"/>
    </source>
</evidence>
<reference evidence="11 12" key="1">
    <citation type="submission" date="2024-01" db="EMBL/GenBank/DDBJ databases">
        <authorList>
            <person name="Allen C."/>
            <person name="Tagirdzhanova G."/>
        </authorList>
    </citation>
    <scope>NUCLEOTIDE SEQUENCE [LARGE SCALE GENOMIC DNA]</scope>
    <source>
        <strain evidence="11 12">CBS 573.63</strain>
    </source>
</reference>
<evidence type="ECO:0000256" key="4">
    <source>
        <dbReference type="ARBA" id="ARBA00022840"/>
    </source>
</evidence>
<feature type="transmembrane region" description="Helical" evidence="8">
    <location>
        <begin position="285"/>
        <end position="306"/>
    </location>
</feature>
<dbReference type="PANTHER" id="PTHR43394:SF15">
    <property type="entry name" value="ALPHA-FACTOR-TRANSPORTING ATPASE"/>
    <property type="match status" value="1"/>
</dbReference>
<organism evidence="11 12">
    <name type="scientific">Sporothrix epigloea</name>
    <dbReference type="NCBI Taxonomy" id="1892477"/>
    <lineage>
        <taxon>Eukaryota</taxon>
        <taxon>Fungi</taxon>
        <taxon>Dikarya</taxon>
        <taxon>Ascomycota</taxon>
        <taxon>Pezizomycotina</taxon>
        <taxon>Sordariomycetes</taxon>
        <taxon>Sordariomycetidae</taxon>
        <taxon>Ophiostomatales</taxon>
        <taxon>Ophiostomataceae</taxon>
        <taxon>Sporothrix</taxon>
    </lineage>
</organism>
<evidence type="ECO:0000256" key="8">
    <source>
        <dbReference type="SAM" id="Phobius"/>
    </source>
</evidence>